<evidence type="ECO:0000256" key="8">
    <source>
        <dbReference type="ARBA" id="ARBA00023136"/>
    </source>
</evidence>
<reference evidence="15" key="3">
    <citation type="submission" date="2025-09" db="UniProtKB">
        <authorList>
            <consortium name="Ensembl"/>
        </authorList>
    </citation>
    <scope>IDENTIFICATION</scope>
    <source>
        <strain evidence="15">Thorbecke</strain>
    </source>
</reference>
<keyword evidence="11 13" id="KW-0807">Transducer</keyword>
<evidence type="ECO:0000256" key="10">
    <source>
        <dbReference type="ARBA" id="ARBA00023180"/>
    </source>
</evidence>
<dbReference type="PANTHER" id="PTHR11394:SF23">
    <property type="entry name" value="TASTE RECEPTOR TYPE 2 MEMBER 14"/>
    <property type="match status" value="1"/>
</dbReference>
<feature type="transmembrane region" description="Helical" evidence="14">
    <location>
        <begin position="82"/>
        <end position="108"/>
    </location>
</feature>
<reference evidence="15" key="2">
    <citation type="submission" date="2025-08" db="UniProtKB">
        <authorList>
            <consortium name="Ensembl"/>
        </authorList>
    </citation>
    <scope>IDENTIFICATION</scope>
    <source>
        <strain evidence="15">Thorbecke</strain>
    </source>
</reference>
<dbReference type="FunFam" id="1.20.1070.10:FF:000042">
    <property type="entry name" value="Taste receptor type 2 member 7"/>
    <property type="match status" value="1"/>
</dbReference>
<dbReference type="GO" id="GO:0016020">
    <property type="term" value="C:membrane"/>
    <property type="evidence" value="ECO:0007669"/>
    <property type="project" value="UniProtKB-SubCell"/>
</dbReference>
<keyword evidence="3 13" id="KW-0919">Taste</keyword>
<keyword evidence="7 13" id="KW-0297">G-protein coupled receptor</keyword>
<feature type="transmembrane region" description="Helical" evidence="14">
    <location>
        <begin position="259"/>
        <end position="281"/>
    </location>
</feature>
<evidence type="ECO:0000256" key="7">
    <source>
        <dbReference type="ARBA" id="ARBA00023040"/>
    </source>
</evidence>
<dbReference type="GO" id="GO:0004930">
    <property type="term" value="F:G protein-coupled receptor activity"/>
    <property type="evidence" value="ECO:0007669"/>
    <property type="project" value="UniProtKB-KW"/>
</dbReference>
<name>A0A5F9D381_RABIT</name>
<keyword evidence="6 14" id="KW-1133">Transmembrane helix</keyword>
<evidence type="ECO:0000256" key="12">
    <source>
        <dbReference type="RuleBase" id="RU004423"/>
    </source>
</evidence>
<protein>
    <recommendedName>
        <fullName evidence="13">Taste receptor type 2</fullName>
    </recommendedName>
</protein>
<evidence type="ECO:0000256" key="11">
    <source>
        <dbReference type="ARBA" id="ARBA00023224"/>
    </source>
</evidence>
<dbReference type="SUPFAM" id="SSF81321">
    <property type="entry name" value="Family A G protein-coupled receptor-like"/>
    <property type="match status" value="1"/>
</dbReference>
<dbReference type="InParanoid" id="A0A5F9D381"/>
<dbReference type="PANTHER" id="PTHR11394">
    <property type="entry name" value="TASTE RECEPTOR TYPE 2"/>
    <property type="match status" value="1"/>
</dbReference>
<comment type="similarity">
    <text evidence="2 12">Belongs to the G-protein coupled receptor T2R family.</text>
</comment>
<evidence type="ECO:0000313" key="15">
    <source>
        <dbReference type="Ensembl" id="ENSOCUP00000040174.1"/>
    </source>
</evidence>
<dbReference type="AlphaFoldDB" id="A0A5F9D381"/>
<dbReference type="GeneTree" id="ENSGT01150000286975"/>
<proteinExistence type="inferred from homology"/>
<keyword evidence="8 13" id="KW-0472">Membrane</keyword>
<dbReference type="InterPro" id="IPR007960">
    <property type="entry name" value="TAS2R"/>
</dbReference>
<feature type="transmembrane region" description="Helical" evidence="14">
    <location>
        <begin position="177"/>
        <end position="202"/>
    </location>
</feature>
<dbReference type="Proteomes" id="UP000001811">
    <property type="component" value="Unplaced"/>
</dbReference>
<reference evidence="15 16" key="1">
    <citation type="journal article" date="2011" name="Nature">
        <title>A high-resolution map of human evolutionary constraint using 29 mammals.</title>
        <authorList>
            <person name="Lindblad-Toh K."/>
            <person name="Garber M."/>
            <person name="Zuk O."/>
            <person name="Lin M.F."/>
            <person name="Parker B.J."/>
            <person name="Washietl S."/>
            <person name="Kheradpour P."/>
            <person name="Ernst J."/>
            <person name="Jordan G."/>
            <person name="Mauceli E."/>
            <person name="Ward L.D."/>
            <person name="Lowe C.B."/>
            <person name="Holloway A.K."/>
            <person name="Clamp M."/>
            <person name="Gnerre S."/>
            <person name="Alfoldi J."/>
            <person name="Beal K."/>
            <person name="Chang J."/>
            <person name="Clawson H."/>
            <person name="Cuff J."/>
            <person name="Di Palma F."/>
            <person name="Fitzgerald S."/>
            <person name="Flicek P."/>
            <person name="Guttman M."/>
            <person name="Hubisz M.J."/>
            <person name="Jaffe D.B."/>
            <person name="Jungreis I."/>
            <person name="Kent W.J."/>
            <person name="Kostka D."/>
            <person name="Lara M."/>
            <person name="Martins A.L."/>
            <person name="Massingham T."/>
            <person name="Moltke I."/>
            <person name="Raney B.J."/>
            <person name="Rasmussen M.D."/>
            <person name="Robinson J."/>
            <person name="Stark A."/>
            <person name="Vilella A.J."/>
            <person name="Wen J."/>
            <person name="Xie X."/>
            <person name="Zody M.C."/>
            <person name="Baldwin J."/>
            <person name="Bloom T."/>
            <person name="Chin C.W."/>
            <person name="Heiman D."/>
            <person name="Nicol R."/>
            <person name="Nusbaum C."/>
            <person name="Young S."/>
            <person name="Wilkinson J."/>
            <person name="Worley K.C."/>
            <person name="Kovar C.L."/>
            <person name="Muzny D.M."/>
            <person name="Gibbs R.A."/>
            <person name="Cree A."/>
            <person name="Dihn H.H."/>
            <person name="Fowler G."/>
            <person name="Jhangiani S."/>
            <person name="Joshi V."/>
            <person name="Lee S."/>
            <person name="Lewis L.R."/>
            <person name="Nazareth L.V."/>
            <person name="Okwuonu G."/>
            <person name="Santibanez J."/>
            <person name="Warren W.C."/>
            <person name="Mardis E.R."/>
            <person name="Weinstock G.M."/>
            <person name="Wilson R.K."/>
            <person name="Delehaunty K."/>
            <person name="Dooling D."/>
            <person name="Fronik C."/>
            <person name="Fulton L."/>
            <person name="Fulton B."/>
            <person name="Graves T."/>
            <person name="Minx P."/>
            <person name="Sodergren E."/>
            <person name="Birney E."/>
            <person name="Margulies E.H."/>
            <person name="Herrero J."/>
            <person name="Green E.D."/>
            <person name="Haussler D."/>
            <person name="Siepel A."/>
            <person name="Goldman N."/>
            <person name="Pollard K.S."/>
            <person name="Pedersen J.S."/>
            <person name="Lander E.S."/>
            <person name="Kellis M."/>
        </authorList>
    </citation>
    <scope>NUCLEOTIDE SEQUENCE [LARGE SCALE GENOMIC DNA]</scope>
    <source>
        <strain evidence="16">Thorbecke</strain>
    </source>
</reference>
<feature type="transmembrane region" description="Helical" evidence="14">
    <location>
        <begin position="128"/>
        <end position="151"/>
    </location>
</feature>
<dbReference type="Ensembl" id="ENSOCUT00000055596.1">
    <property type="protein sequence ID" value="ENSOCUP00000040174.1"/>
    <property type="gene ID" value="ENSOCUG00000036176.1"/>
</dbReference>
<evidence type="ECO:0000256" key="3">
    <source>
        <dbReference type="ARBA" id="ARBA00022480"/>
    </source>
</evidence>
<comment type="subcellular location">
    <subcellularLocation>
        <location evidence="1 13">Membrane</location>
        <topology evidence="1 13">Multi-pass membrane protein</topology>
    </subcellularLocation>
</comment>
<accession>A0A5F9D381</accession>
<keyword evidence="9 13" id="KW-0675">Receptor</keyword>
<evidence type="ECO:0000256" key="13">
    <source>
        <dbReference type="RuleBase" id="RU004424"/>
    </source>
</evidence>
<dbReference type="Gene3D" id="1.20.1070.10">
    <property type="entry name" value="Rhodopsin 7-helix transmembrane proteins"/>
    <property type="match status" value="1"/>
</dbReference>
<keyword evidence="10" id="KW-0325">Glycoprotein</keyword>
<feature type="transmembrane region" description="Helical" evidence="14">
    <location>
        <begin position="6"/>
        <end position="36"/>
    </location>
</feature>
<evidence type="ECO:0000313" key="16">
    <source>
        <dbReference type="Proteomes" id="UP000001811"/>
    </source>
</evidence>
<feature type="transmembrane region" description="Helical" evidence="14">
    <location>
        <begin position="48"/>
        <end position="70"/>
    </location>
</feature>
<keyword evidence="16" id="KW-1185">Reference proteome</keyword>
<organism evidence="15 16">
    <name type="scientific">Oryctolagus cuniculus</name>
    <name type="common">Rabbit</name>
    <dbReference type="NCBI Taxonomy" id="9986"/>
    <lineage>
        <taxon>Eukaryota</taxon>
        <taxon>Metazoa</taxon>
        <taxon>Chordata</taxon>
        <taxon>Craniata</taxon>
        <taxon>Vertebrata</taxon>
        <taxon>Euteleostomi</taxon>
        <taxon>Mammalia</taxon>
        <taxon>Eutheria</taxon>
        <taxon>Euarchontoglires</taxon>
        <taxon>Glires</taxon>
        <taxon>Lagomorpha</taxon>
        <taxon>Leporidae</taxon>
        <taxon>Oryctolagus</taxon>
    </lineage>
</organism>
<feature type="transmembrane region" description="Helical" evidence="14">
    <location>
        <begin position="223"/>
        <end position="247"/>
    </location>
</feature>
<evidence type="ECO:0000256" key="5">
    <source>
        <dbReference type="ARBA" id="ARBA00022692"/>
    </source>
</evidence>
<keyword evidence="5 13" id="KW-0812">Transmembrane</keyword>
<evidence type="ECO:0000256" key="6">
    <source>
        <dbReference type="ARBA" id="ARBA00022989"/>
    </source>
</evidence>
<sequence length="310" mass="35463">MLSALYRIFTIIINVELIIGILANGFITVVNCFDWVKMRKISLADRILTALAISRICMMLVMMVSCLSDFRPFSYMSAKTIMLINVAAAMANHFSMWMAMILSLFYFLKIANYSNPIFLHLKYRVEMVVKALLLGNLAFLIVNFIILGIYVDSQLHLLKKNLTSSYERNIIEKLPKLMTFTVGSFIPFSVSLNSFLLLIFSLRKHLKNMKVNRTGLRDPSVKAHIRAMKSVVAFLLLFAIYFLNILITTFPSEAMKNRFVPLLCQTIANVYPTVHSLLLILENSKLRKISLSKNIKEFLHGIIPFFSVLL</sequence>
<dbReference type="Pfam" id="PF05296">
    <property type="entry name" value="TAS2R"/>
    <property type="match status" value="1"/>
</dbReference>
<evidence type="ECO:0000256" key="2">
    <source>
        <dbReference type="ARBA" id="ARBA00007376"/>
    </source>
</evidence>
<keyword evidence="4 13" id="KW-0716">Sensory transduction</keyword>
<dbReference type="GO" id="GO:0033038">
    <property type="term" value="F:bitter taste receptor activity"/>
    <property type="evidence" value="ECO:0007669"/>
    <property type="project" value="InterPro"/>
</dbReference>
<evidence type="ECO:0000256" key="4">
    <source>
        <dbReference type="ARBA" id="ARBA00022606"/>
    </source>
</evidence>
<evidence type="ECO:0000256" key="14">
    <source>
        <dbReference type="SAM" id="Phobius"/>
    </source>
</evidence>
<evidence type="ECO:0000256" key="1">
    <source>
        <dbReference type="ARBA" id="ARBA00004141"/>
    </source>
</evidence>
<evidence type="ECO:0000256" key="9">
    <source>
        <dbReference type="ARBA" id="ARBA00023170"/>
    </source>
</evidence>